<dbReference type="EMBL" id="OIVN01001714">
    <property type="protein sequence ID" value="SPC96920.1"/>
    <property type="molecule type" value="Genomic_DNA"/>
</dbReference>
<protein>
    <recommendedName>
        <fullName evidence="1">F-box associated beta-propeller type 1 domain-containing protein</fullName>
    </recommendedName>
</protein>
<dbReference type="Pfam" id="PF07734">
    <property type="entry name" value="FBA_1"/>
    <property type="match status" value="1"/>
</dbReference>
<proteinExistence type="predicted"/>
<dbReference type="PANTHER" id="PTHR31672">
    <property type="entry name" value="BNACNNG10540D PROTEIN"/>
    <property type="match status" value="1"/>
</dbReference>
<evidence type="ECO:0000313" key="2">
    <source>
        <dbReference type="EMBL" id="SPC96920.1"/>
    </source>
</evidence>
<accession>A0A2N9GBT5</accession>
<dbReference type="PANTHER" id="PTHR31672:SF13">
    <property type="entry name" value="F-BOX PROTEIN CPR30-LIKE"/>
    <property type="match status" value="1"/>
</dbReference>
<dbReference type="AlphaFoldDB" id="A0A2N9GBT5"/>
<reference evidence="2" key="1">
    <citation type="submission" date="2018-02" db="EMBL/GenBank/DDBJ databases">
        <authorList>
            <person name="Cohen D.B."/>
            <person name="Kent A.D."/>
        </authorList>
    </citation>
    <scope>NUCLEOTIDE SEQUENCE</scope>
</reference>
<sequence>MSESERLPHDVVYDILTRLAVKSLMRLQVHDASGNPPYRRELCTVVYNTLTEISRFQIPFSHVDIAGFYDGMFCLQNNRNNELYLWNPSIRKFKNLVPPRLTRRIESKNLVHGLAYHSQNNDFKILRLVTYEVWAKAEVYTLSTDSWREVVMPVESITRFIGGYSYKSYCISFHGALHTIVDSTEGVFIMSFDVNDETFGKIMLPQNYDVEFLTMFQQLEVFKGFLAFFVFGFNPNGYNGTKCNIWVMKEYGVVESWTKICVPVNYFGNFCGCTDNGELLYINDTKLVSLDPDSLNENIIAIEEVIWEGYTANSMESLVLLDGLNVSSEYED</sequence>
<gene>
    <name evidence="2" type="ORF">FSB_LOCUS24802</name>
</gene>
<dbReference type="InterPro" id="IPR017451">
    <property type="entry name" value="F-box-assoc_interact_dom"/>
</dbReference>
<dbReference type="InterPro" id="IPR050796">
    <property type="entry name" value="SCF_F-box_component"/>
</dbReference>
<dbReference type="NCBIfam" id="TIGR01640">
    <property type="entry name" value="F_box_assoc_1"/>
    <property type="match status" value="1"/>
</dbReference>
<feature type="domain" description="F-box associated beta-propeller type 1" evidence="1">
    <location>
        <begin position="62"/>
        <end position="291"/>
    </location>
</feature>
<name>A0A2N9GBT5_FAGSY</name>
<dbReference type="InterPro" id="IPR006527">
    <property type="entry name" value="F-box-assoc_dom_typ1"/>
</dbReference>
<evidence type="ECO:0000259" key="1">
    <source>
        <dbReference type="Pfam" id="PF07734"/>
    </source>
</evidence>
<organism evidence="2">
    <name type="scientific">Fagus sylvatica</name>
    <name type="common">Beechnut</name>
    <dbReference type="NCBI Taxonomy" id="28930"/>
    <lineage>
        <taxon>Eukaryota</taxon>
        <taxon>Viridiplantae</taxon>
        <taxon>Streptophyta</taxon>
        <taxon>Embryophyta</taxon>
        <taxon>Tracheophyta</taxon>
        <taxon>Spermatophyta</taxon>
        <taxon>Magnoliopsida</taxon>
        <taxon>eudicotyledons</taxon>
        <taxon>Gunneridae</taxon>
        <taxon>Pentapetalae</taxon>
        <taxon>rosids</taxon>
        <taxon>fabids</taxon>
        <taxon>Fagales</taxon>
        <taxon>Fagaceae</taxon>
        <taxon>Fagus</taxon>
    </lineage>
</organism>